<dbReference type="RefSeq" id="WP_073595584.1">
    <property type="nucleotide sequence ID" value="NZ_MRCE01000025.1"/>
</dbReference>
<dbReference type="InterPro" id="IPR053737">
    <property type="entry name" value="Type_II_TA_Toxin"/>
</dbReference>
<dbReference type="InterPro" id="IPR003812">
    <property type="entry name" value="Fido"/>
</dbReference>
<comment type="caution">
    <text evidence="2">The sequence shown here is derived from an EMBL/GenBank/DDBJ whole genome shotgun (WGS) entry which is preliminary data.</text>
</comment>
<dbReference type="EMBL" id="MRCE01000025">
    <property type="protein sequence ID" value="OKH33913.1"/>
    <property type="molecule type" value="Genomic_DNA"/>
</dbReference>
<dbReference type="PROSITE" id="PS51459">
    <property type="entry name" value="FIDO"/>
    <property type="match status" value="1"/>
</dbReference>
<evidence type="ECO:0000313" key="3">
    <source>
        <dbReference type="Proteomes" id="UP000185860"/>
    </source>
</evidence>
<accession>A0A1U7IBI3</accession>
<evidence type="ECO:0000313" key="2">
    <source>
        <dbReference type="EMBL" id="OKH33913.1"/>
    </source>
</evidence>
<evidence type="ECO:0000259" key="1">
    <source>
        <dbReference type="PROSITE" id="PS51459"/>
    </source>
</evidence>
<dbReference type="InterPro" id="IPR006440">
    <property type="entry name" value="Doc"/>
</dbReference>
<gene>
    <name evidence="2" type="ORF">NIES2119_21695</name>
</gene>
<proteinExistence type="predicted"/>
<reference evidence="2 3" key="1">
    <citation type="submission" date="2016-11" db="EMBL/GenBank/DDBJ databases">
        <title>Draft Genome Sequences of Nine Cyanobacterial Strains from Diverse Habitats.</title>
        <authorList>
            <person name="Zhu T."/>
            <person name="Hou S."/>
            <person name="Lu X."/>
            <person name="Hess W.R."/>
        </authorList>
    </citation>
    <scope>NUCLEOTIDE SEQUENCE [LARGE SCALE GENOMIC DNA]</scope>
    <source>
        <strain evidence="2 3">IAM M-71</strain>
    </source>
</reference>
<dbReference type="Proteomes" id="UP000185860">
    <property type="component" value="Unassembled WGS sequence"/>
</dbReference>
<dbReference type="OrthoDB" id="9802752at2"/>
<feature type="domain" description="Fido" evidence="1">
    <location>
        <begin position="7"/>
        <end position="123"/>
    </location>
</feature>
<dbReference type="SUPFAM" id="SSF140931">
    <property type="entry name" value="Fic-like"/>
    <property type="match status" value="1"/>
</dbReference>
<name>A0A1U7IBI3_9CYAN</name>
<protein>
    <submittedName>
        <fullName evidence="2">Death-on-curing protein</fullName>
    </submittedName>
</protein>
<sequence length="129" mass="14667">MNEPLWISEEIVRFIQQDQIQQHGGSLGIRDENLLVASLARPKHLLVYGEPDLFDLAAAYGYGLAKNHPFIDGNKRTAFTVMATFLLINGYLLEVPEKEVVQIMERLATDEENQESLAQWLRKNSVLRG</sequence>
<dbReference type="GO" id="GO:0016301">
    <property type="term" value="F:kinase activity"/>
    <property type="evidence" value="ECO:0007669"/>
    <property type="project" value="InterPro"/>
</dbReference>
<dbReference type="NCBIfam" id="TIGR01550">
    <property type="entry name" value="DOC_P1"/>
    <property type="match status" value="1"/>
</dbReference>
<dbReference type="Pfam" id="PF02661">
    <property type="entry name" value="Fic"/>
    <property type="match status" value="1"/>
</dbReference>
<dbReference type="STRING" id="454136.NIES2119_21695"/>
<dbReference type="Gene3D" id="1.20.120.1870">
    <property type="entry name" value="Fic/DOC protein, Fido domain"/>
    <property type="match status" value="1"/>
</dbReference>
<dbReference type="AlphaFoldDB" id="A0A1U7IBI3"/>
<organism evidence="2 3">
    <name type="scientific">[Phormidium ambiguum] IAM M-71</name>
    <dbReference type="NCBI Taxonomy" id="454136"/>
    <lineage>
        <taxon>Bacteria</taxon>
        <taxon>Bacillati</taxon>
        <taxon>Cyanobacteriota</taxon>
        <taxon>Cyanophyceae</taxon>
        <taxon>Oscillatoriophycideae</taxon>
        <taxon>Aerosakkonematales</taxon>
        <taxon>Aerosakkonemataceae</taxon>
        <taxon>Floridanema</taxon>
    </lineage>
</organism>
<dbReference type="PANTHER" id="PTHR39426">
    <property type="entry name" value="HOMOLOGY TO DEATH-ON-CURING PROTEIN OF PHAGE P1"/>
    <property type="match status" value="1"/>
</dbReference>
<dbReference type="InterPro" id="IPR036597">
    <property type="entry name" value="Fido-like_dom_sf"/>
</dbReference>
<dbReference type="PANTHER" id="PTHR39426:SF1">
    <property type="entry name" value="HOMOLOGY TO DEATH-ON-CURING PROTEIN OF PHAGE P1"/>
    <property type="match status" value="1"/>
</dbReference>
<dbReference type="PIRSF" id="PIRSF018297">
    <property type="entry name" value="Doc"/>
    <property type="match status" value="1"/>
</dbReference>